<sequence>MTELILKTEEQTKRLWFICIKMVRVDQQQDYHDRAEDEIHLYSLQPAGFWRKCFNASRSEKRLLVSGSDESLSASVGEDITLNCSVDSHITPEHTEKVLWQMKIKIFWLCSIKTMRFFQIHQMSDTETELSSSLRKSAKETSLSD</sequence>
<evidence type="ECO:0000313" key="2">
    <source>
        <dbReference type="Proteomes" id="UP000830375"/>
    </source>
</evidence>
<dbReference type="InterPro" id="IPR013783">
    <property type="entry name" value="Ig-like_fold"/>
</dbReference>
<evidence type="ECO:0000313" key="1">
    <source>
        <dbReference type="EMBL" id="KAI2646531.1"/>
    </source>
</evidence>
<dbReference type="EMBL" id="JACTAM010001225">
    <property type="protein sequence ID" value="KAI2646531.1"/>
    <property type="molecule type" value="Genomic_DNA"/>
</dbReference>
<name>A0ABQ8L8K3_LABRO</name>
<keyword evidence="2" id="KW-1185">Reference proteome</keyword>
<gene>
    <name evidence="1" type="ORF">H4Q32_023857</name>
</gene>
<proteinExistence type="predicted"/>
<dbReference type="Gene3D" id="2.60.40.10">
    <property type="entry name" value="Immunoglobulins"/>
    <property type="match status" value="1"/>
</dbReference>
<dbReference type="Proteomes" id="UP000830375">
    <property type="component" value="Unassembled WGS sequence"/>
</dbReference>
<comment type="caution">
    <text evidence="1">The sequence shown here is derived from an EMBL/GenBank/DDBJ whole genome shotgun (WGS) entry which is preliminary data.</text>
</comment>
<reference evidence="1 2" key="1">
    <citation type="submission" date="2022-01" db="EMBL/GenBank/DDBJ databases">
        <title>A high-quality chromosome-level genome assembly of rohu carp, Labeo rohita.</title>
        <authorList>
            <person name="Arick M.A. II"/>
            <person name="Hsu C.-Y."/>
            <person name="Magbanua Z."/>
            <person name="Pechanova O."/>
            <person name="Grover C."/>
            <person name="Miller E."/>
            <person name="Thrash A."/>
            <person name="Ezzel L."/>
            <person name="Alam S."/>
            <person name="Benzie J."/>
            <person name="Hamilton M."/>
            <person name="Karsi A."/>
            <person name="Lawrence M.L."/>
            <person name="Peterson D.G."/>
        </authorList>
    </citation>
    <scope>NUCLEOTIDE SEQUENCE [LARGE SCALE GENOMIC DNA]</scope>
    <source>
        <strain evidence="2">BAU-BD-2019</strain>
        <tissue evidence="1">Blood</tissue>
    </source>
</reference>
<accession>A0ABQ8L8K3</accession>
<organism evidence="1 2">
    <name type="scientific">Labeo rohita</name>
    <name type="common">Indian major carp</name>
    <name type="synonym">Cyprinus rohita</name>
    <dbReference type="NCBI Taxonomy" id="84645"/>
    <lineage>
        <taxon>Eukaryota</taxon>
        <taxon>Metazoa</taxon>
        <taxon>Chordata</taxon>
        <taxon>Craniata</taxon>
        <taxon>Vertebrata</taxon>
        <taxon>Euteleostomi</taxon>
        <taxon>Actinopterygii</taxon>
        <taxon>Neopterygii</taxon>
        <taxon>Teleostei</taxon>
        <taxon>Ostariophysi</taxon>
        <taxon>Cypriniformes</taxon>
        <taxon>Cyprinidae</taxon>
        <taxon>Labeoninae</taxon>
        <taxon>Labeonini</taxon>
        <taxon>Labeo</taxon>
    </lineage>
</organism>
<protein>
    <submittedName>
        <fullName evidence="1">Tyrosine-protein phosphatase non-receptor type substrate 1</fullName>
    </submittedName>
</protein>